<organism evidence="2 3">
    <name type="scientific">Cladophialophora carrionii</name>
    <dbReference type="NCBI Taxonomy" id="86049"/>
    <lineage>
        <taxon>Eukaryota</taxon>
        <taxon>Fungi</taxon>
        <taxon>Dikarya</taxon>
        <taxon>Ascomycota</taxon>
        <taxon>Pezizomycotina</taxon>
        <taxon>Eurotiomycetes</taxon>
        <taxon>Chaetothyriomycetidae</taxon>
        <taxon>Chaetothyriales</taxon>
        <taxon>Herpotrichiellaceae</taxon>
        <taxon>Cladophialophora</taxon>
    </lineage>
</organism>
<protein>
    <submittedName>
        <fullName evidence="2">Uncharacterized protein</fullName>
    </submittedName>
</protein>
<accession>A0A1C1CZ80</accession>
<feature type="region of interest" description="Disordered" evidence="1">
    <location>
        <begin position="83"/>
        <end position="104"/>
    </location>
</feature>
<gene>
    <name evidence="2" type="ORF">CLCR_10651</name>
</gene>
<dbReference type="Proteomes" id="UP000094526">
    <property type="component" value="Unassembled WGS sequence"/>
</dbReference>
<feature type="compositionally biased region" description="Basic residues" evidence="1">
    <location>
        <begin position="83"/>
        <end position="96"/>
    </location>
</feature>
<keyword evidence="3" id="KW-1185">Reference proteome</keyword>
<dbReference type="AlphaFoldDB" id="A0A1C1CZ80"/>
<dbReference type="OrthoDB" id="10502962at2759"/>
<evidence type="ECO:0000256" key="1">
    <source>
        <dbReference type="SAM" id="MobiDB-lite"/>
    </source>
</evidence>
<dbReference type="VEuPathDB" id="FungiDB:CLCR_10651"/>
<feature type="compositionally biased region" description="Basic and acidic residues" evidence="1">
    <location>
        <begin position="246"/>
        <end position="259"/>
    </location>
</feature>
<dbReference type="EMBL" id="LGRB01000008">
    <property type="protein sequence ID" value="OCT53758.1"/>
    <property type="molecule type" value="Genomic_DNA"/>
</dbReference>
<evidence type="ECO:0000313" key="2">
    <source>
        <dbReference type="EMBL" id="OCT53758.1"/>
    </source>
</evidence>
<reference evidence="3" key="1">
    <citation type="submission" date="2015-07" db="EMBL/GenBank/DDBJ databases">
        <authorList>
            <person name="Teixeira M.M."/>
            <person name="Souza R.C."/>
            <person name="Almeida L.G."/>
            <person name="Vicente V.A."/>
            <person name="de Hoog S."/>
            <person name="Bocca A.L."/>
            <person name="de Almeida S.R."/>
            <person name="Vasconcelos A.T."/>
            <person name="Felipe M.S."/>
        </authorList>
    </citation>
    <scope>NUCLEOTIDE SEQUENCE [LARGE SCALE GENOMIC DNA]</scope>
    <source>
        <strain evidence="3">KSF</strain>
    </source>
</reference>
<sequence>MCVIYSGTIYLRCSDCNTIDLASARSFRAITQCEADDNHTCPLGLRPLQKCQNISIPDIQRCHECEQVRAEQQRTIHSILRGKHAGRGRGRGRRRVPASARTSRPEAVIRNSPGHNMRLEAFLAGSGVGESSVGNVGNMDVSIPSIFLDATQTQTQTQTLQSTHPAQAEPASDLAVLLSSAEYPPLPELPSDPDFEELFNMDVTFTQSTLRPQQPRVEQAMEGEREVKEEEGQQREEGEEEEAEEQERQEPIDHDHKRDLVDSWLNDVFDVAGCAYPASDEKL</sequence>
<feature type="region of interest" description="Disordered" evidence="1">
    <location>
        <begin position="209"/>
        <end position="259"/>
    </location>
</feature>
<evidence type="ECO:0000313" key="3">
    <source>
        <dbReference type="Proteomes" id="UP000094526"/>
    </source>
</evidence>
<proteinExistence type="predicted"/>
<comment type="caution">
    <text evidence="2">The sequence shown here is derived from an EMBL/GenBank/DDBJ whole genome shotgun (WGS) entry which is preliminary data.</text>
</comment>
<feature type="compositionally biased region" description="Basic and acidic residues" evidence="1">
    <location>
        <begin position="222"/>
        <end position="236"/>
    </location>
</feature>
<name>A0A1C1CZ80_9EURO</name>